<dbReference type="EMBL" id="PGWZ01000323">
    <property type="protein sequence ID" value="PPJ75744.1"/>
    <property type="molecule type" value="Genomic_DNA"/>
</dbReference>
<feature type="transmembrane region" description="Helical" evidence="1">
    <location>
        <begin position="12"/>
        <end position="31"/>
    </location>
</feature>
<feature type="transmembrane region" description="Helical" evidence="1">
    <location>
        <begin position="37"/>
        <end position="58"/>
    </location>
</feature>
<gene>
    <name evidence="3" type="ORF">CV021_03985</name>
    <name evidence="2" type="ORF">QU38_15105</name>
</gene>
<reference evidence="3 5" key="2">
    <citation type="submission" date="2017-11" db="EMBL/GenBank/DDBJ databases">
        <authorList>
            <person name="Founou R.C."/>
            <person name="Founou L."/>
            <person name="Allam M."/>
            <person name="Ismail A."/>
            <person name="Essack S.Y."/>
        </authorList>
    </citation>
    <scope>NUCLEOTIDE SEQUENCE [LARGE SCALE GENOMIC DNA]</scope>
    <source>
        <strain evidence="3 5">G703N2B1</strain>
    </source>
</reference>
<keyword evidence="1" id="KW-0812">Transmembrane</keyword>
<dbReference type="EMBL" id="JXIG01000630">
    <property type="protein sequence ID" value="KIT95238.1"/>
    <property type="molecule type" value="Genomic_DNA"/>
</dbReference>
<proteinExistence type="predicted"/>
<evidence type="ECO:0000256" key="1">
    <source>
        <dbReference type="SAM" id="Phobius"/>
    </source>
</evidence>
<dbReference type="AlphaFoldDB" id="A0A0D1HU94"/>
<evidence type="ECO:0000313" key="4">
    <source>
        <dbReference type="Proteomes" id="UP000032274"/>
    </source>
</evidence>
<organism evidence="3 5">
    <name type="scientific">Staphylococcus aureus</name>
    <dbReference type="NCBI Taxonomy" id="1280"/>
    <lineage>
        <taxon>Bacteria</taxon>
        <taxon>Bacillati</taxon>
        <taxon>Bacillota</taxon>
        <taxon>Bacilli</taxon>
        <taxon>Bacillales</taxon>
        <taxon>Staphylococcaceae</taxon>
        <taxon>Staphylococcus</taxon>
    </lineage>
</organism>
<sequence length="74" mass="8449">MNLALNGSPGNRTVSAISTSFIGLMCGVDFIKYSSQYLYSDLSICLTMYIIIFFKSAFKHYILTILRTFYSYSF</sequence>
<accession>A0A0D1HU94</accession>
<dbReference type="KEGG" id="sams:NI36_00610"/>
<comment type="caution">
    <text evidence="3">The sequence shown here is derived from an EMBL/GenBank/DDBJ whole genome shotgun (WGS) entry which is preliminary data.</text>
</comment>
<dbReference type="Proteomes" id="UP000032274">
    <property type="component" value="Unassembled WGS sequence"/>
</dbReference>
<evidence type="ECO:0000313" key="3">
    <source>
        <dbReference type="EMBL" id="PPJ75744.1"/>
    </source>
</evidence>
<name>A0A0D1HU94_STAAU</name>
<keyword evidence="1" id="KW-1133">Transmembrane helix</keyword>
<protein>
    <submittedName>
        <fullName evidence="3">Uncharacterized protein</fullName>
    </submittedName>
</protein>
<evidence type="ECO:0000313" key="5">
    <source>
        <dbReference type="Proteomes" id="UP000238775"/>
    </source>
</evidence>
<dbReference type="Proteomes" id="UP000238775">
    <property type="component" value="Unassembled WGS sequence"/>
</dbReference>
<evidence type="ECO:0000313" key="2">
    <source>
        <dbReference type="EMBL" id="KIT95238.1"/>
    </source>
</evidence>
<keyword evidence="1" id="KW-0472">Membrane</keyword>
<reference evidence="2 4" key="1">
    <citation type="submission" date="2015-01" db="EMBL/GenBank/DDBJ databases">
        <title>Characterization of Swiss Staphylococcus aureus strains involved in food poisoning.</title>
        <authorList>
            <person name="Crovadore J."/>
            <person name="Chablais R."/>
            <person name="Tonacini J."/>
            <person name="Schnyder B."/>
            <person name="Lefort F."/>
        </authorList>
    </citation>
    <scope>NUCLEOTIDE SEQUENCE [LARGE SCALE GENOMIC DNA]</scope>
    <source>
        <strain evidence="2 4">SA-120</strain>
    </source>
</reference>